<sequence>MYNIYLMWSLFTIQSRELINRELISRKIITRNLLLLSFLILFVSYASAAPIIESDVKLTNTTNANHPSWSPDGKKIVYAANQAIWIMNSDGSGQKKLYDGMAWEGEPVFNEDGSKIYFAAESKKAFSARYISIHVMNTDGSDGVKLTETADSRNPAVSPDGSRLVYASRESGNYDIWIMSPDGSDKERLTDASGDESSPAWSPDGNTIVYSAMGDLFSIDVNAVRPVQLTSDTYSNIEPSYSPDGNSIIYASNIGGDYDLWITSTDGSSHMKLTSDISDEKAPAWNPEGTKIAYTSNKDGEFNIWVITVKENSIELEEVEYDAPEVSEKVINNEYILKLRDYAANNPREFIGIVLLGSFLFVFLIVGTFLYKIS</sequence>
<keyword evidence="1" id="KW-1133">Transmembrane helix</keyword>
<organism evidence="3 4">
    <name type="scientific">Methanolobus sediminis</name>
    <dbReference type="NCBI Taxonomy" id="3072978"/>
    <lineage>
        <taxon>Archaea</taxon>
        <taxon>Methanobacteriati</taxon>
        <taxon>Methanobacteriota</taxon>
        <taxon>Stenosarchaea group</taxon>
        <taxon>Methanomicrobia</taxon>
        <taxon>Methanosarcinales</taxon>
        <taxon>Methanosarcinaceae</taxon>
        <taxon>Methanolobus</taxon>
    </lineage>
</organism>
<feature type="domain" description="Prolow-density lipoprotein receptor-related protein 1-like beta-propeller" evidence="2">
    <location>
        <begin position="75"/>
        <end position="310"/>
    </location>
</feature>
<evidence type="ECO:0000259" key="2">
    <source>
        <dbReference type="Pfam" id="PF16472"/>
    </source>
</evidence>
<reference evidence="3 4" key="1">
    <citation type="submission" date="2023-08" db="EMBL/GenBank/DDBJ databases">
        <title>Methanolobus mangrovi sp. nov. and Methanolobus sediminis sp. nov, two novel methylotrophic methanogens isolated from mangrove sediments in China.</title>
        <authorList>
            <person name="Zhou J."/>
        </authorList>
    </citation>
    <scope>NUCLEOTIDE SEQUENCE [LARGE SCALE GENOMIC DNA]</scope>
    <source>
        <strain evidence="3 4">FTZ6</strain>
    </source>
</reference>
<dbReference type="Pfam" id="PF16472">
    <property type="entry name" value="DUF5050"/>
    <property type="match status" value="1"/>
</dbReference>
<protein>
    <submittedName>
        <fullName evidence="3">DUF5050 domain-containing protein</fullName>
    </submittedName>
</protein>
<dbReference type="RefSeq" id="WP_309311213.1">
    <property type="nucleotide sequence ID" value="NZ_CP133592.1"/>
</dbReference>
<gene>
    <name evidence="3" type="ORF">RE474_01430</name>
</gene>
<dbReference type="PANTHER" id="PTHR36842">
    <property type="entry name" value="PROTEIN TOLB HOMOLOG"/>
    <property type="match status" value="1"/>
</dbReference>
<dbReference type="PANTHER" id="PTHR36842:SF1">
    <property type="entry name" value="PROTEIN TOLB"/>
    <property type="match status" value="1"/>
</dbReference>
<keyword evidence="1" id="KW-0812">Transmembrane</keyword>
<evidence type="ECO:0000313" key="3">
    <source>
        <dbReference type="EMBL" id="WMW25410.1"/>
    </source>
</evidence>
<accession>A0AA51UL60</accession>
<dbReference type="Gene3D" id="2.120.10.30">
    <property type="entry name" value="TolB, C-terminal domain"/>
    <property type="match status" value="2"/>
</dbReference>
<dbReference type="SUPFAM" id="SSF82171">
    <property type="entry name" value="DPP6 N-terminal domain-like"/>
    <property type="match status" value="1"/>
</dbReference>
<name>A0AA51UL60_9EURY</name>
<keyword evidence="4" id="KW-1185">Reference proteome</keyword>
<dbReference type="AlphaFoldDB" id="A0AA51UL60"/>
<dbReference type="Proteomes" id="UP001182908">
    <property type="component" value="Chromosome"/>
</dbReference>
<evidence type="ECO:0000313" key="4">
    <source>
        <dbReference type="Proteomes" id="UP001182908"/>
    </source>
</evidence>
<dbReference type="InterPro" id="IPR011042">
    <property type="entry name" value="6-blade_b-propeller_TolB-like"/>
</dbReference>
<evidence type="ECO:0000256" key="1">
    <source>
        <dbReference type="SAM" id="Phobius"/>
    </source>
</evidence>
<dbReference type="EMBL" id="CP133592">
    <property type="protein sequence ID" value="WMW25410.1"/>
    <property type="molecule type" value="Genomic_DNA"/>
</dbReference>
<dbReference type="KEGG" id="mseb:RE474_01430"/>
<proteinExistence type="predicted"/>
<feature type="transmembrane region" description="Helical" evidence="1">
    <location>
        <begin position="350"/>
        <end position="371"/>
    </location>
</feature>
<keyword evidence="1" id="KW-0472">Membrane</keyword>
<dbReference type="GeneID" id="84231337"/>
<dbReference type="InterPro" id="IPR032485">
    <property type="entry name" value="LRP1-like_beta_prop"/>
</dbReference>